<evidence type="ECO:0000313" key="10">
    <source>
        <dbReference type="Proteomes" id="UP001279734"/>
    </source>
</evidence>
<evidence type="ECO:0000256" key="4">
    <source>
        <dbReference type="ARBA" id="ARBA00023242"/>
    </source>
</evidence>
<dbReference type="Gene3D" id="4.10.280.10">
    <property type="entry name" value="Helix-loop-helix DNA-binding domain"/>
    <property type="match status" value="1"/>
</dbReference>
<dbReference type="Pfam" id="PF00010">
    <property type="entry name" value="HLH"/>
    <property type="match status" value="1"/>
</dbReference>
<gene>
    <name evidence="9" type="ORF">Nepgr_024365</name>
</gene>
<dbReference type="InterPro" id="IPR011598">
    <property type="entry name" value="bHLH_dom"/>
</dbReference>
<reference evidence="9" key="1">
    <citation type="submission" date="2023-05" db="EMBL/GenBank/DDBJ databases">
        <title>Nepenthes gracilis genome sequencing.</title>
        <authorList>
            <person name="Fukushima K."/>
        </authorList>
    </citation>
    <scope>NUCLEOTIDE SEQUENCE</scope>
    <source>
        <strain evidence="9">SING2019-196</strain>
    </source>
</reference>
<dbReference type="SUPFAM" id="SSF47459">
    <property type="entry name" value="HLH, helix-loop-helix DNA-binding domain"/>
    <property type="match status" value="1"/>
</dbReference>
<feature type="domain" description="BHLH" evidence="8">
    <location>
        <begin position="231"/>
        <end position="280"/>
    </location>
</feature>
<dbReference type="InterPro" id="IPR054502">
    <property type="entry name" value="bHLH-TF_ACT-like_plant"/>
</dbReference>
<proteinExistence type="predicted"/>
<dbReference type="AlphaFoldDB" id="A0AAD3T4H4"/>
<sequence>MEATEIIASPSSSSMISHDDQLPGSLKGRLKLILQNEAEWWNYAIFWQTSTDAKDGTLSLSWGDGHFQGMSALVSTLKKSEAFSVSDAEWFYLTSVAQSFNARDGVLGRAFSSGSLVWLTGGRLLESYNCERAKEAQIYGIQTLVCIPTGAGVLELGSSDLIKENWSLVQQVDFLFGSHHSPNFSNVSAHQLPFQDPVLSPDLETDERGKGETVRQTRKRGRKPSAVGRDNVRRHHVEAERQRREKMNSRFYVLRAVVPNVSRMDKASLLADAVGYIKELRRRIEELESQLQKSNKKAELRATTSSSDAVDNQSIITTAGVTSLDRKTTENRAISHKNNHLEIEVKIVGKAGMIRVQSKNVNYPSTRLMEAVRDLELEVEHATITSVSELMLQDVVIRVPDEVSSEDGLKALLLRRLEQ</sequence>
<evidence type="ECO:0000256" key="3">
    <source>
        <dbReference type="ARBA" id="ARBA00023163"/>
    </source>
</evidence>
<accession>A0AAD3T4H4</accession>
<organism evidence="9 10">
    <name type="scientific">Nepenthes gracilis</name>
    <name type="common">Slender pitcher plant</name>
    <dbReference type="NCBI Taxonomy" id="150966"/>
    <lineage>
        <taxon>Eukaryota</taxon>
        <taxon>Viridiplantae</taxon>
        <taxon>Streptophyta</taxon>
        <taxon>Embryophyta</taxon>
        <taxon>Tracheophyta</taxon>
        <taxon>Spermatophyta</taxon>
        <taxon>Magnoliopsida</taxon>
        <taxon>eudicotyledons</taxon>
        <taxon>Gunneridae</taxon>
        <taxon>Pentapetalae</taxon>
        <taxon>Caryophyllales</taxon>
        <taxon>Nepenthaceae</taxon>
        <taxon>Nepenthes</taxon>
    </lineage>
</organism>
<dbReference type="Pfam" id="PF14215">
    <property type="entry name" value="bHLH-MYC_N"/>
    <property type="match status" value="1"/>
</dbReference>
<evidence type="ECO:0000256" key="6">
    <source>
        <dbReference type="SAM" id="Coils"/>
    </source>
</evidence>
<feature type="region of interest" description="Disordered" evidence="7">
    <location>
        <begin position="198"/>
        <end position="243"/>
    </location>
</feature>
<dbReference type="PROSITE" id="PS50888">
    <property type="entry name" value="BHLH"/>
    <property type="match status" value="1"/>
</dbReference>
<evidence type="ECO:0000256" key="2">
    <source>
        <dbReference type="ARBA" id="ARBA00023015"/>
    </source>
</evidence>
<dbReference type="GO" id="GO:0005634">
    <property type="term" value="C:nucleus"/>
    <property type="evidence" value="ECO:0007669"/>
    <property type="project" value="UniProtKB-SubCell"/>
</dbReference>
<dbReference type="Proteomes" id="UP001279734">
    <property type="component" value="Unassembled WGS sequence"/>
</dbReference>
<keyword evidence="6" id="KW-0175">Coiled coil</keyword>
<keyword evidence="10" id="KW-1185">Reference proteome</keyword>
<name>A0AAD3T4H4_NEPGR</name>
<keyword evidence="2 5" id="KW-0805">Transcription regulation</keyword>
<evidence type="ECO:0000256" key="5">
    <source>
        <dbReference type="RuleBase" id="RU369104"/>
    </source>
</evidence>
<dbReference type="SMART" id="SM00353">
    <property type="entry name" value="HLH"/>
    <property type="match status" value="1"/>
</dbReference>
<dbReference type="PANTHER" id="PTHR11514">
    <property type="entry name" value="MYC"/>
    <property type="match status" value="1"/>
</dbReference>
<evidence type="ECO:0000256" key="7">
    <source>
        <dbReference type="SAM" id="MobiDB-lite"/>
    </source>
</evidence>
<keyword evidence="4 5" id="KW-0539">Nucleus</keyword>
<keyword evidence="3 5" id="KW-0804">Transcription</keyword>
<dbReference type="GO" id="GO:0000976">
    <property type="term" value="F:transcription cis-regulatory region binding"/>
    <property type="evidence" value="ECO:0007669"/>
    <property type="project" value="TreeGrafter"/>
</dbReference>
<feature type="coiled-coil region" evidence="6">
    <location>
        <begin position="270"/>
        <end position="301"/>
    </location>
</feature>
<comment type="caution">
    <text evidence="9">The sequence shown here is derived from an EMBL/GenBank/DDBJ whole genome shotgun (WGS) entry which is preliminary data.</text>
</comment>
<dbReference type="GO" id="GO:0003700">
    <property type="term" value="F:DNA-binding transcription factor activity"/>
    <property type="evidence" value="ECO:0007669"/>
    <property type="project" value="InterPro"/>
</dbReference>
<evidence type="ECO:0000313" key="9">
    <source>
        <dbReference type="EMBL" id="GMH22522.1"/>
    </source>
</evidence>
<dbReference type="InterPro" id="IPR036638">
    <property type="entry name" value="HLH_DNA-bd_sf"/>
</dbReference>
<dbReference type="Pfam" id="PF22754">
    <property type="entry name" value="bHLH-TF_ACT-like_plant"/>
    <property type="match status" value="1"/>
</dbReference>
<comment type="subcellular location">
    <subcellularLocation>
        <location evidence="1 5">Nucleus</location>
    </subcellularLocation>
</comment>
<feature type="compositionally biased region" description="Basic and acidic residues" evidence="7">
    <location>
        <begin position="206"/>
        <end position="215"/>
    </location>
</feature>
<dbReference type="InterPro" id="IPR045084">
    <property type="entry name" value="AIB/MYC-like"/>
</dbReference>
<dbReference type="InterPro" id="IPR025610">
    <property type="entry name" value="MYC/MYB_N"/>
</dbReference>
<dbReference type="EMBL" id="BSYO01000024">
    <property type="protein sequence ID" value="GMH22522.1"/>
    <property type="molecule type" value="Genomic_DNA"/>
</dbReference>
<dbReference type="GO" id="GO:0046983">
    <property type="term" value="F:protein dimerization activity"/>
    <property type="evidence" value="ECO:0007669"/>
    <property type="project" value="InterPro"/>
</dbReference>
<evidence type="ECO:0000256" key="1">
    <source>
        <dbReference type="ARBA" id="ARBA00004123"/>
    </source>
</evidence>
<evidence type="ECO:0000259" key="8">
    <source>
        <dbReference type="PROSITE" id="PS50888"/>
    </source>
</evidence>
<dbReference type="PANTHER" id="PTHR11514:SF40">
    <property type="entry name" value="TRANSCRIPTION FACTOR BHLH14"/>
    <property type="match status" value="1"/>
</dbReference>
<protein>
    <recommendedName>
        <fullName evidence="5">Transcription factor</fullName>
        <shortName evidence="5">bHLH transcription factor</shortName>
    </recommendedName>
    <alternativeName>
        <fullName evidence="5">Basic helix-loop-helix protein</fullName>
    </alternativeName>
</protein>